<dbReference type="AlphaFoldDB" id="A0A8J3Z7Z6"/>
<sequence length="148" mass="15505">MTVRAAHSDDTPAIDRAADLRAALAEQLRADAKIINPAVEAAFRTVARERWCVSPPNPSPRTVVVPCSCSAHQAAVGGRVSSRMGKVAIRRAQIGRDLQPTAVGSRRPLTLVNMSATEVEASYDDSGCRGPSPSASPITATTSASSPR</sequence>
<evidence type="ECO:0000256" key="1">
    <source>
        <dbReference type="SAM" id="MobiDB-lite"/>
    </source>
</evidence>
<evidence type="ECO:0000313" key="3">
    <source>
        <dbReference type="Proteomes" id="UP000612585"/>
    </source>
</evidence>
<dbReference type="EMBL" id="BOPG01000044">
    <property type="protein sequence ID" value="GIJ59134.1"/>
    <property type="molecule type" value="Genomic_DNA"/>
</dbReference>
<feature type="region of interest" description="Disordered" evidence="1">
    <location>
        <begin position="120"/>
        <end position="148"/>
    </location>
</feature>
<comment type="caution">
    <text evidence="2">The sequence shown here is derived from an EMBL/GenBank/DDBJ whole genome shotgun (WGS) entry which is preliminary data.</text>
</comment>
<evidence type="ECO:0000313" key="2">
    <source>
        <dbReference type="EMBL" id="GIJ59134.1"/>
    </source>
</evidence>
<organism evidence="2 3">
    <name type="scientific">Virgisporangium aurantiacum</name>
    <dbReference type="NCBI Taxonomy" id="175570"/>
    <lineage>
        <taxon>Bacteria</taxon>
        <taxon>Bacillati</taxon>
        <taxon>Actinomycetota</taxon>
        <taxon>Actinomycetes</taxon>
        <taxon>Micromonosporales</taxon>
        <taxon>Micromonosporaceae</taxon>
        <taxon>Virgisporangium</taxon>
    </lineage>
</organism>
<accession>A0A8J3Z7Z6</accession>
<feature type="compositionally biased region" description="Low complexity" evidence="1">
    <location>
        <begin position="131"/>
        <end position="148"/>
    </location>
</feature>
<keyword evidence="3" id="KW-1185">Reference proteome</keyword>
<dbReference type="Proteomes" id="UP000612585">
    <property type="component" value="Unassembled WGS sequence"/>
</dbReference>
<name>A0A8J3Z7Z6_9ACTN</name>
<protein>
    <submittedName>
        <fullName evidence="2">Uncharacterized protein</fullName>
    </submittedName>
</protein>
<gene>
    <name evidence="2" type="ORF">Vau01_066500</name>
</gene>
<reference evidence="2" key="1">
    <citation type="submission" date="2021-01" db="EMBL/GenBank/DDBJ databases">
        <title>Whole genome shotgun sequence of Virgisporangium aurantiacum NBRC 16421.</title>
        <authorList>
            <person name="Komaki H."/>
            <person name="Tamura T."/>
        </authorList>
    </citation>
    <scope>NUCLEOTIDE SEQUENCE</scope>
    <source>
        <strain evidence="2">NBRC 16421</strain>
    </source>
</reference>
<proteinExistence type="predicted"/>